<gene>
    <name evidence="1" type="ORF">GSLYS_00007246001</name>
</gene>
<evidence type="ECO:0000313" key="1">
    <source>
        <dbReference type="EMBL" id="CAL1533228.1"/>
    </source>
</evidence>
<name>A0AAV2HM98_LYMST</name>
<accession>A0AAV2HM98</accession>
<reference evidence="1 2" key="1">
    <citation type="submission" date="2024-04" db="EMBL/GenBank/DDBJ databases">
        <authorList>
            <consortium name="Genoscope - CEA"/>
            <person name="William W."/>
        </authorList>
    </citation>
    <scope>NUCLEOTIDE SEQUENCE [LARGE SCALE GENOMIC DNA]</scope>
</reference>
<dbReference type="PANTHER" id="PTHR46270:SF2">
    <property type="entry name" value="TIR DOMAIN-CONTAINING PROTEIN"/>
    <property type="match status" value="1"/>
</dbReference>
<comment type="caution">
    <text evidence="1">The sequence shown here is derived from an EMBL/GenBank/DDBJ whole genome shotgun (WGS) entry which is preliminary data.</text>
</comment>
<dbReference type="EMBL" id="CAXITT010000138">
    <property type="protein sequence ID" value="CAL1533228.1"/>
    <property type="molecule type" value="Genomic_DNA"/>
</dbReference>
<dbReference type="PANTHER" id="PTHR46270">
    <property type="entry name" value="ARMADILLO-TYPE FOLD-RELATED"/>
    <property type="match status" value="1"/>
</dbReference>
<evidence type="ECO:0000313" key="2">
    <source>
        <dbReference type="Proteomes" id="UP001497497"/>
    </source>
</evidence>
<dbReference type="Proteomes" id="UP001497497">
    <property type="component" value="Unassembled WGS sequence"/>
</dbReference>
<organism evidence="1 2">
    <name type="scientific">Lymnaea stagnalis</name>
    <name type="common">Great pond snail</name>
    <name type="synonym">Helix stagnalis</name>
    <dbReference type="NCBI Taxonomy" id="6523"/>
    <lineage>
        <taxon>Eukaryota</taxon>
        <taxon>Metazoa</taxon>
        <taxon>Spiralia</taxon>
        <taxon>Lophotrochozoa</taxon>
        <taxon>Mollusca</taxon>
        <taxon>Gastropoda</taxon>
        <taxon>Heterobranchia</taxon>
        <taxon>Euthyneura</taxon>
        <taxon>Panpulmonata</taxon>
        <taxon>Hygrophila</taxon>
        <taxon>Lymnaeoidea</taxon>
        <taxon>Lymnaeidae</taxon>
        <taxon>Lymnaea</taxon>
    </lineage>
</organism>
<proteinExistence type="predicted"/>
<sequence length="167" mass="19145">MQRGYQPDGWLGLLLGTKMYYDFSGKYPFKASMGGLIKAVMQFADVDSTDGVEQPLIPSKNGSLFAQPPTSLPPMTPTYQRADHMKPKADVERIKSWSREDVSQWLTKYSLQNSRMLQLRSQEIIFLYNLKYEAPEFFYHCLESKLNLITLHDLASASEAFMDLTMI</sequence>
<dbReference type="AlphaFoldDB" id="A0AAV2HM98"/>
<keyword evidence="2" id="KW-1185">Reference proteome</keyword>
<protein>
    <submittedName>
        <fullName evidence="1">Uncharacterized protein</fullName>
    </submittedName>
</protein>